<dbReference type="HAMAP" id="MF_01161">
    <property type="entry name" value="tRNA_Ile_lys_synt"/>
    <property type="match status" value="1"/>
</dbReference>
<feature type="non-terminal residue" evidence="8">
    <location>
        <position position="355"/>
    </location>
</feature>
<evidence type="ECO:0000256" key="3">
    <source>
        <dbReference type="ARBA" id="ARBA00022694"/>
    </source>
</evidence>
<keyword evidence="5" id="KW-0067">ATP-binding</keyword>
<keyword evidence="3" id="KW-0819">tRNA processing</keyword>
<dbReference type="InterPro" id="IPR012795">
    <property type="entry name" value="tRNA_Ile_lys_synt_N"/>
</dbReference>
<evidence type="ECO:0000256" key="2">
    <source>
        <dbReference type="ARBA" id="ARBA00022598"/>
    </source>
</evidence>
<organism evidence="8">
    <name type="scientific">gut metagenome</name>
    <dbReference type="NCBI Taxonomy" id="749906"/>
    <lineage>
        <taxon>unclassified sequences</taxon>
        <taxon>metagenomes</taxon>
        <taxon>organismal metagenomes</taxon>
    </lineage>
</organism>
<dbReference type="InterPro" id="IPR011063">
    <property type="entry name" value="TilS/TtcA_N"/>
</dbReference>
<protein>
    <recommendedName>
        <fullName evidence="1">tRNA(Ile)-lysidine synthetase</fullName>
        <ecNumber evidence="1">6.3.4.19</ecNumber>
    </recommendedName>
</protein>
<keyword evidence="2" id="KW-0436">Ligase</keyword>
<proteinExistence type="inferred from homology"/>
<dbReference type="GO" id="GO:0008033">
    <property type="term" value="P:tRNA processing"/>
    <property type="evidence" value="ECO:0007669"/>
    <property type="project" value="UniProtKB-KW"/>
</dbReference>
<dbReference type="GO" id="GO:0032267">
    <property type="term" value="F:tRNA(Ile)-lysidine synthase activity"/>
    <property type="evidence" value="ECO:0007669"/>
    <property type="project" value="UniProtKB-EC"/>
</dbReference>
<keyword evidence="4" id="KW-0547">Nucleotide-binding</keyword>
<dbReference type="NCBIfam" id="TIGR02432">
    <property type="entry name" value="lysidine_TilS_N"/>
    <property type="match status" value="1"/>
</dbReference>
<dbReference type="EMBL" id="AMCI01000243">
    <property type="protein sequence ID" value="EJX10140.1"/>
    <property type="molecule type" value="Genomic_DNA"/>
</dbReference>
<dbReference type="SUPFAM" id="SSF52402">
    <property type="entry name" value="Adenine nucleotide alpha hydrolases-like"/>
    <property type="match status" value="1"/>
</dbReference>
<evidence type="ECO:0000313" key="8">
    <source>
        <dbReference type="EMBL" id="EJX10140.1"/>
    </source>
</evidence>
<sequence length="355" mass="40183">MLIALSGGADSVALLLKMQEEGRVEAAAHCNFHLRGAESDRDEAFVRNLCEQYGVRLFVQHFDTVSEAQRTGESIEMAARRLRYAWFAQLCEQYHFDSVAVAHHRDDNAETFLLHLVRGAGLHGLTGMASQRPGVVRPLLNWSRQDVLDYLARRQQTYVTDSSNADTRYQRNLLRHEVLPLLNQLNPQVAQTIHATAQRLTEAEVIYRYGVNQLQQQLCHTDAHGRVNLSIADLTAAPSPTTLLYEWLSPYGFTPHQVAEAHQLRVGGVLTAGNYLLTRTRDSLQWGRIPQPFAPLFLKGERGEVILPEETYVKWEYVTRTPDFVLPRTSNRIALDAEILSGSLQLRRVASADRF</sequence>
<evidence type="ECO:0000256" key="6">
    <source>
        <dbReference type="ARBA" id="ARBA00048539"/>
    </source>
</evidence>
<dbReference type="PANTHER" id="PTHR43033">
    <property type="entry name" value="TRNA(ILE)-LYSIDINE SYNTHASE-RELATED"/>
    <property type="match status" value="1"/>
</dbReference>
<reference evidence="8" key="1">
    <citation type="journal article" date="2012" name="PLoS ONE">
        <title>Gene sets for utilization of primary and secondary nutrition supplies in the distal gut of endangered iberian lynx.</title>
        <authorList>
            <person name="Alcaide M."/>
            <person name="Messina E."/>
            <person name="Richter M."/>
            <person name="Bargiela R."/>
            <person name="Peplies J."/>
            <person name="Huws S.A."/>
            <person name="Newbold C.J."/>
            <person name="Golyshin P.N."/>
            <person name="Simon M.A."/>
            <person name="Lopez G."/>
            <person name="Yakimov M.M."/>
            <person name="Ferrer M."/>
        </authorList>
    </citation>
    <scope>NUCLEOTIDE SEQUENCE</scope>
</reference>
<name>J9H7E4_9ZZZZ</name>
<dbReference type="InterPro" id="IPR014729">
    <property type="entry name" value="Rossmann-like_a/b/a_fold"/>
</dbReference>
<dbReference type="Pfam" id="PF01171">
    <property type="entry name" value="ATP_bind_3"/>
    <property type="match status" value="1"/>
</dbReference>
<evidence type="ECO:0000256" key="4">
    <source>
        <dbReference type="ARBA" id="ARBA00022741"/>
    </source>
</evidence>
<evidence type="ECO:0000259" key="7">
    <source>
        <dbReference type="Pfam" id="PF01171"/>
    </source>
</evidence>
<dbReference type="InterPro" id="IPR012094">
    <property type="entry name" value="tRNA_Ile_lys_synt"/>
</dbReference>
<dbReference type="AlphaFoldDB" id="J9H7E4"/>
<comment type="catalytic activity">
    <reaction evidence="6">
        <text>cytidine(34) in tRNA(Ile2) + L-lysine + ATP = lysidine(34) in tRNA(Ile2) + AMP + diphosphate + H(+)</text>
        <dbReference type="Rhea" id="RHEA:43744"/>
        <dbReference type="Rhea" id="RHEA-COMP:10625"/>
        <dbReference type="Rhea" id="RHEA-COMP:10670"/>
        <dbReference type="ChEBI" id="CHEBI:15378"/>
        <dbReference type="ChEBI" id="CHEBI:30616"/>
        <dbReference type="ChEBI" id="CHEBI:32551"/>
        <dbReference type="ChEBI" id="CHEBI:33019"/>
        <dbReference type="ChEBI" id="CHEBI:82748"/>
        <dbReference type="ChEBI" id="CHEBI:83665"/>
        <dbReference type="ChEBI" id="CHEBI:456215"/>
        <dbReference type="EC" id="6.3.4.19"/>
    </reaction>
</comment>
<feature type="domain" description="tRNA(Ile)-lysidine/2-thiocytidine synthase N-terminal" evidence="7">
    <location>
        <begin position="1"/>
        <end position="177"/>
    </location>
</feature>
<accession>J9H7E4</accession>
<dbReference type="GO" id="GO:0005524">
    <property type="term" value="F:ATP binding"/>
    <property type="evidence" value="ECO:0007669"/>
    <property type="project" value="UniProtKB-KW"/>
</dbReference>
<gene>
    <name evidence="8" type="ORF">EVA_01747</name>
</gene>
<comment type="caution">
    <text evidence="8">The sequence shown here is derived from an EMBL/GenBank/DDBJ whole genome shotgun (WGS) entry which is preliminary data.</text>
</comment>
<dbReference type="PANTHER" id="PTHR43033:SF1">
    <property type="entry name" value="TRNA(ILE)-LYSIDINE SYNTHASE-RELATED"/>
    <property type="match status" value="1"/>
</dbReference>
<dbReference type="CDD" id="cd01992">
    <property type="entry name" value="TilS_N"/>
    <property type="match status" value="1"/>
</dbReference>
<evidence type="ECO:0000256" key="5">
    <source>
        <dbReference type="ARBA" id="ARBA00022840"/>
    </source>
</evidence>
<dbReference type="Gene3D" id="3.40.50.620">
    <property type="entry name" value="HUPs"/>
    <property type="match status" value="1"/>
</dbReference>
<evidence type="ECO:0000256" key="1">
    <source>
        <dbReference type="ARBA" id="ARBA00013267"/>
    </source>
</evidence>
<dbReference type="EC" id="6.3.4.19" evidence="1"/>